<keyword evidence="11" id="KW-1185">Reference proteome</keyword>
<dbReference type="GO" id="GO:0001227">
    <property type="term" value="F:DNA-binding transcription repressor activity, RNA polymerase II-specific"/>
    <property type="evidence" value="ECO:0007669"/>
    <property type="project" value="TreeGrafter"/>
</dbReference>
<sequence>MAFSPVTVDEGTRFSINHILERPGTIMRLHRPWAGEFRTFFCSGEAGERLVYGKEDIGGNFTPCYHQQQQQVNSCRPPSNWFPGRRPRTNFTNSQVVVMETVFQVNSYPGIQLRQQLAQRLELDEDRIQIWFQNRRAKLRRFLRETRLWLLQTAVGDLGVIGQLKSRDVPGDLAQRLAAHLQLQEKEWTL</sequence>
<feature type="DNA-binding region" description="Homeobox" evidence="7">
    <location>
        <begin position="84"/>
        <end position="143"/>
    </location>
</feature>
<dbReference type="InParanoid" id="A0A665TFB6"/>
<dbReference type="GO" id="GO:0000978">
    <property type="term" value="F:RNA polymerase II cis-regulatory region sequence-specific DNA binding"/>
    <property type="evidence" value="ECO:0007669"/>
    <property type="project" value="TreeGrafter"/>
</dbReference>
<dbReference type="PROSITE" id="PS50071">
    <property type="entry name" value="HOMEOBOX_2"/>
    <property type="match status" value="1"/>
</dbReference>
<comment type="subcellular location">
    <subcellularLocation>
        <location evidence="1 7 8">Nucleus</location>
    </subcellularLocation>
</comment>
<evidence type="ECO:0000313" key="10">
    <source>
        <dbReference type="Ensembl" id="ENSENLP00000001336.1"/>
    </source>
</evidence>
<accession>A0A665TFB6</accession>
<keyword evidence="4 7" id="KW-0238">DNA-binding</keyword>
<dbReference type="Pfam" id="PF00046">
    <property type="entry name" value="Homeodomain"/>
    <property type="match status" value="1"/>
</dbReference>
<proteinExistence type="inferred from homology"/>
<reference evidence="10" key="3">
    <citation type="submission" date="2025-09" db="UniProtKB">
        <authorList>
            <consortium name="Ensembl"/>
        </authorList>
    </citation>
    <scope>IDENTIFICATION</scope>
</reference>
<evidence type="ECO:0000313" key="11">
    <source>
        <dbReference type="Proteomes" id="UP000472264"/>
    </source>
</evidence>
<dbReference type="PROSITE" id="PS00027">
    <property type="entry name" value="HOMEOBOX_1"/>
    <property type="match status" value="1"/>
</dbReference>
<gene>
    <name evidence="10" type="primary">LOC115043573</name>
</gene>
<keyword evidence="3" id="KW-0217">Developmental protein</keyword>
<dbReference type="InterPro" id="IPR001356">
    <property type="entry name" value="HD"/>
</dbReference>
<evidence type="ECO:0000256" key="6">
    <source>
        <dbReference type="ARBA" id="ARBA00023242"/>
    </source>
</evidence>
<dbReference type="PANTHER" id="PTHR46966">
    <property type="entry name" value="HOMEOBOX EXPRESSED IN ES CELLS 1"/>
    <property type="match status" value="1"/>
</dbReference>
<evidence type="ECO:0000259" key="9">
    <source>
        <dbReference type="PROSITE" id="PS50071"/>
    </source>
</evidence>
<dbReference type="InterPro" id="IPR017970">
    <property type="entry name" value="Homeobox_CS"/>
</dbReference>
<dbReference type="Ensembl" id="ENSENLT00000001499.1">
    <property type="protein sequence ID" value="ENSENLP00000001336.1"/>
    <property type="gene ID" value="ENSENLG00000000824.1"/>
</dbReference>
<evidence type="ECO:0000256" key="1">
    <source>
        <dbReference type="ARBA" id="ARBA00004123"/>
    </source>
</evidence>
<dbReference type="SUPFAM" id="SSF46689">
    <property type="entry name" value="Homeodomain-like"/>
    <property type="match status" value="1"/>
</dbReference>
<evidence type="ECO:0000256" key="8">
    <source>
        <dbReference type="RuleBase" id="RU000682"/>
    </source>
</evidence>
<reference evidence="10" key="2">
    <citation type="submission" date="2025-08" db="UniProtKB">
        <authorList>
            <consortium name="Ensembl"/>
        </authorList>
    </citation>
    <scope>IDENTIFICATION</scope>
</reference>
<dbReference type="InterPro" id="IPR009057">
    <property type="entry name" value="Homeodomain-like_sf"/>
</dbReference>
<dbReference type="PANTHER" id="PTHR46966:SF1">
    <property type="entry name" value="HOMEOBOX EXPRESSED IN ES CELLS 1"/>
    <property type="match status" value="1"/>
</dbReference>
<organism evidence="10 11">
    <name type="scientific">Echeneis naucrates</name>
    <name type="common">Live sharksucker</name>
    <dbReference type="NCBI Taxonomy" id="173247"/>
    <lineage>
        <taxon>Eukaryota</taxon>
        <taxon>Metazoa</taxon>
        <taxon>Chordata</taxon>
        <taxon>Craniata</taxon>
        <taxon>Vertebrata</taxon>
        <taxon>Euteleostomi</taxon>
        <taxon>Actinopterygii</taxon>
        <taxon>Neopterygii</taxon>
        <taxon>Teleostei</taxon>
        <taxon>Neoteleostei</taxon>
        <taxon>Acanthomorphata</taxon>
        <taxon>Carangaria</taxon>
        <taxon>Carangiformes</taxon>
        <taxon>Echeneidae</taxon>
        <taxon>Echeneis</taxon>
    </lineage>
</organism>
<evidence type="ECO:0000256" key="5">
    <source>
        <dbReference type="ARBA" id="ARBA00023155"/>
    </source>
</evidence>
<dbReference type="GO" id="GO:0021983">
    <property type="term" value="P:pituitary gland development"/>
    <property type="evidence" value="ECO:0007669"/>
    <property type="project" value="TreeGrafter"/>
</dbReference>
<reference evidence="10" key="1">
    <citation type="submission" date="2021-04" db="EMBL/GenBank/DDBJ databases">
        <authorList>
            <consortium name="Wellcome Sanger Institute Data Sharing"/>
        </authorList>
    </citation>
    <scope>NUCLEOTIDE SEQUENCE [LARGE SCALE GENOMIC DNA]</scope>
</reference>
<keyword evidence="6 7" id="KW-0539">Nucleus</keyword>
<evidence type="ECO:0000256" key="4">
    <source>
        <dbReference type="ARBA" id="ARBA00023125"/>
    </source>
</evidence>
<dbReference type="GO" id="GO:0005634">
    <property type="term" value="C:nucleus"/>
    <property type="evidence" value="ECO:0007669"/>
    <property type="project" value="UniProtKB-SubCell"/>
</dbReference>
<dbReference type="CDD" id="cd00086">
    <property type="entry name" value="homeodomain"/>
    <property type="match status" value="1"/>
</dbReference>
<dbReference type="SMART" id="SM00389">
    <property type="entry name" value="HOX"/>
    <property type="match status" value="1"/>
</dbReference>
<protein>
    <recommendedName>
        <fullName evidence="9">Homeobox domain-containing protein</fullName>
    </recommendedName>
</protein>
<evidence type="ECO:0000256" key="2">
    <source>
        <dbReference type="ARBA" id="ARBA00006791"/>
    </source>
</evidence>
<evidence type="ECO:0000256" key="3">
    <source>
        <dbReference type="ARBA" id="ARBA00022473"/>
    </source>
</evidence>
<feature type="domain" description="Homeobox" evidence="9">
    <location>
        <begin position="82"/>
        <end position="142"/>
    </location>
</feature>
<name>A0A665TFB6_ECHNA</name>
<evidence type="ECO:0000256" key="7">
    <source>
        <dbReference type="PROSITE-ProRule" id="PRU00108"/>
    </source>
</evidence>
<dbReference type="AlphaFoldDB" id="A0A665TFB6"/>
<comment type="similarity">
    <text evidence="2">Belongs to the ANF homeobox family.</text>
</comment>
<dbReference type="Proteomes" id="UP000472264">
    <property type="component" value="Chromosome 5"/>
</dbReference>
<dbReference type="InterPro" id="IPR043402">
    <property type="entry name" value="Hesx1"/>
</dbReference>
<keyword evidence="5 7" id="KW-0371">Homeobox</keyword>
<dbReference type="Gene3D" id="1.10.10.60">
    <property type="entry name" value="Homeodomain-like"/>
    <property type="match status" value="1"/>
</dbReference>